<comment type="domain">
    <text evidence="9">Consists of three domains; the N-terminal catalytic domain, the editing domain and the C-terminal C-Ala domain. The editing domain removes incorrectly charged amino acids, while the C-Ala domain, along with tRNA(Ala), serves as a bridge to cooperatively bring together the editing and aminoacylation centers thus stimulating deacylation of misacylated tRNAs.</text>
</comment>
<keyword evidence="9" id="KW-0963">Cytoplasm</keyword>
<feature type="binding site" evidence="9">
    <location>
        <position position="450"/>
    </location>
    <ligand>
        <name>Zn(2+)</name>
        <dbReference type="ChEBI" id="CHEBI:29105"/>
    </ligand>
</feature>
<comment type="cofactor">
    <cofactor evidence="9">
        <name>Zn(2+)</name>
        <dbReference type="ChEBI" id="CHEBI:29105"/>
    </cofactor>
    <text evidence="9">Binds 1 zinc ion per subunit.</text>
</comment>
<dbReference type="InterPro" id="IPR050058">
    <property type="entry name" value="Ala-tRNA_ligase"/>
</dbReference>
<evidence type="ECO:0000256" key="9">
    <source>
        <dbReference type="HAMAP-Rule" id="MF_00036"/>
    </source>
</evidence>
<comment type="subcellular location">
    <subcellularLocation>
        <location evidence="9">Cytoplasm</location>
    </subcellularLocation>
</comment>
<evidence type="ECO:0000256" key="3">
    <source>
        <dbReference type="ARBA" id="ARBA00022598"/>
    </source>
</evidence>
<organism evidence="11 12">
    <name type="scientific">Candidatus Shapirobacteria bacterium RIFOXYB1_FULL_38_38</name>
    <dbReference type="NCBI Taxonomy" id="1802151"/>
    <lineage>
        <taxon>Bacteria</taxon>
        <taxon>Candidatus Shapironibacteriota</taxon>
    </lineage>
</organism>
<dbReference type="Gene3D" id="3.30.54.20">
    <property type="match status" value="1"/>
</dbReference>
<proteinExistence type="inferred from homology"/>
<evidence type="ECO:0000313" key="11">
    <source>
        <dbReference type="EMBL" id="OGL56953.1"/>
    </source>
</evidence>
<dbReference type="GO" id="GO:0002161">
    <property type="term" value="F:aminoacyl-tRNA deacylase activity"/>
    <property type="evidence" value="ECO:0007669"/>
    <property type="project" value="TreeGrafter"/>
</dbReference>
<dbReference type="PANTHER" id="PTHR11777">
    <property type="entry name" value="ALANYL-TRNA SYNTHETASE"/>
    <property type="match status" value="1"/>
</dbReference>
<evidence type="ECO:0000256" key="1">
    <source>
        <dbReference type="ARBA" id="ARBA00008226"/>
    </source>
</evidence>
<dbReference type="PROSITE" id="PS50860">
    <property type="entry name" value="AA_TRNA_LIGASE_II_ALA"/>
    <property type="match status" value="1"/>
</dbReference>
<dbReference type="GO" id="GO:0008270">
    <property type="term" value="F:zinc ion binding"/>
    <property type="evidence" value="ECO:0007669"/>
    <property type="project" value="UniProtKB-UniRule"/>
</dbReference>
<reference evidence="11 12" key="1">
    <citation type="journal article" date="2016" name="Nat. Commun.">
        <title>Thousands of microbial genomes shed light on interconnected biogeochemical processes in an aquifer system.</title>
        <authorList>
            <person name="Anantharaman K."/>
            <person name="Brown C.T."/>
            <person name="Hug L.A."/>
            <person name="Sharon I."/>
            <person name="Castelle C.J."/>
            <person name="Probst A.J."/>
            <person name="Thomas B.C."/>
            <person name="Singh A."/>
            <person name="Wilkins M.J."/>
            <person name="Karaoz U."/>
            <person name="Brodie E.L."/>
            <person name="Williams K.H."/>
            <person name="Hubbard S.S."/>
            <person name="Banfield J.F."/>
        </authorList>
    </citation>
    <scope>NUCLEOTIDE SEQUENCE [LARGE SCALE GENOMIC DNA]</scope>
</reference>
<dbReference type="InterPro" id="IPR023033">
    <property type="entry name" value="Ala_tRNA_ligase_euk/bac"/>
</dbReference>
<evidence type="ECO:0000313" key="12">
    <source>
        <dbReference type="Proteomes" id="UP000179812"/>
    </source>
</evidence>
<evidence type="ECO:0000259" key="10">
    <source>
        <dbReference type="PROSITE" id="PS50860"/>
    </source>
</evidence>
<dbReference type="GO" id="GO:0000049">
    <property type="term" value="F:tRNA binding"/>
    <property type="evidence" value="ECO:0007669"/>
    <property type="project" value="UniProtKB-KW"/>
</dbReference>
<keyword evidence="8 9" id="KW-0030">Aminoacyl-tRNA synthetase</keyword>
<evidence type="ECO:0000256" key="5">
    <source>
        <dbReference type="ARBA" id="ARBA00022840"/>
    </source>
</evidence>
<dbReference type="AlphaFoldDB" id="A0A1F7ST78"/>
<dbReference type="PANTHER" id="PTHR11777:SF9">
    <property type="entry name" value="ALANINE--TRNA LIGASE, CYTOPLASMIC"/>
    <property type="match status" value="1"/>
</dbReference>
<evidence type="ECO:0000256" key="8">
    <source>
        <dbReference type="ARBA" id="ARBA00023146"/>
    </source>
</evidence>
<dbReference type="PRINTS" id="PR00980">
    <property type="entry name" value="TRNASYNTHALA"/>
</dbReference>
<dbReference type="InterPro" id="IPR018163">
    <property type="entry name" value="Thr/Ala-tRNA-synth_IIc_edit"/>
</dbReference>
<keyword evidence="2 9" id="KW-0820">tRNA-binding</keyword>
<gene>
    <name evidence="9" type="primary">alaS</name>
    <name evidence="11" type="ORF">A2367_03615</name>
</gene>
<dbReference type="Pfam" id="PF01411">
    <property type="entry name" value="tRNA-synt_2c"/>
    <property type="match status" value="1"/>
</dbReference>
<keyword evidence="4 9" id="KW-0547">Nucleotide-binding</keyword>
<dbReference type="CDD" id="cd00673">
    <property type="entry name" value="AlaRS_core"/>
    <property type="match status" value="1"/>
</dbReference>
<feature type="domain" description="Alanyl-transfer RNA synthetases family profile" evidence="10">
    <location>
        <begin position="1"/>
        <end position="586"/>
    </location>
</feature>
<dbReference type="InterPro" id="IPR012947">
    <property type="entry name" value="tRNA_SAD"/>
</dbReference>
<feature type="binding site" evidence="9">
    <location>
        <position position="454"/>
    </location>
    <ligand>
        <name>Zn(2+)</name>
        <dbReference type="ChEBI" id="CHEBI:29105"/>
    </ligand>
</feature>
<keyword evidence="9" id="KW-0862">Zinc</keyword>
<evidence type="ECO:0000256" key="6">
    <source>
        <dbReference type="ARBA" id="ARBA00022884"/>
    </source>
</evidence>
<dbReference type="InterPro" id="IPR002318">
    <property type="entry name" value="Ala-tRNA-lgiase_IIc"/>
</dbReference>
<dbReference type="Gene3D" id="3.30.980.10">
    <property type="entry name" value="Threonyl-trna Synthetase, Chain A, domain 2"/>
    <property type="match status" value="1"/>
</dbReference>
<dbReference type="Pfam" id="PF07973">
    <property type="entry name" value="tRNA_SAD"/>
    <property type="match status" value="1"/>
</dbReference>
<dbReference type="EMBL" id="MGDL01000028">
    <property type="protein sequence ID" value="OGL56953.1"/>
    <property type="molecule type" value="Genomic_DNA"/>
</dbReference>
<dbReference type="SUPFAM" id="SSF101353">
    <property type="entry name" value="Putative anticodon-binding domain of alanyl-tRNA synthetase (AlaRS)"/>
    <property type="match status" value="1"/>
</dbReference>
<dbReference type="GO" id="GO:0004813">
    <property type="term" value="F:alanine-tRNA ligase activity"/>
    <property type="evidence" value="ECO:0007669"/>
    <property type="project" value="UniProtKB-UniRule"/>
</dbReference>
<keyword evidence="7 9" id="KW-0648">Protein biosynthesis</keyword>
<keyword evidence="6 9" id="KW-0694">RNA-binding</keyword>
<dbReference type="GO" id="GO:0006419">
    <property type="term" value="P:alanyl-tRNA aminoacylation"/>
    <property type="evidence" value="ECO:0007669"/>
    <property type="project" value="UniProtKB-UniRule"/>
</dbReference>
<dbReference type="EC" id="6.1.1.7" evidence="9"/>
<evidence type="ECO:0000256" key="7">
    <source>
        <dbReference type="ARBA" id="ARBA00022917"/>
    </source>
</evidence>
<comment type="function">
    <text evidence="9">Catalyzes the attachment of alanine to tRNA(Ala) in a two-step reaction: alanine is first activated by ATP to form Ala-AMP and then transferred to the acceptor end of tRNA(Ala). Also edits incorrectly charged Ser-tRNA(Ala) and Gly-tRNA(Ala) via its editing domain.</text>
</comment>
<dbReference type="SMART" id="SM00863">
    <property type="entry name" value="tRNA_SAD"/>
    <property type="match status" value="1"/>
</dbReference>
<dbReference type="HAMAP" id="MF_00036_B">
    <property type="entry name" value="Ala_tRNA_synth_B"/>
    <property type="match status" value="1"/>
</dbReference>
<dbReference type="NCBIfam" id="NF002436">
    <property type="entry name" value="PRK01584.1"/>
    <property type="match status" value="1"/>
</dbReference>
<keyword evidence="9" id="KW-0479">Metal-binding</keyword>
<dbReference type="InterPro" id="IPR045864">
    <property type="entry name" value="aa-tRNA-synth_II/BPL/LPL"/>
</dbReference>
<protein>
    <recommendedName>
        <fullName evidence="9">Alanine--tRNA ligase</fullName>
        <ecNumber evidence="9">6.1.1.7</ecNumber>
    </recommendedName>
    <alternativeName>
        <fullName evidence="9">Alanyl-tRNA synthetase</fullName>
        <shortName evidence="9">AlaRS</shortName>
    </alternativeName>
</protein>
<comment type="catalytic activity">
    <reaction evidence="9">
        <text>tRNA(Ala) + L-alanine + ATP = L-alanyl-tRNA(Ala) + AMP + diphosphate</text>
        <dbReference type="Rhea" id="RHEA:12540"/>
        <dbReference type="Rhea" id="RHEA-COMP:9657"/>
        <dbReference type="Rhea" id="RHEA-COMP:9923"/>
        <dbReference type="ChEBI" id="CHEBI:30616"/>
        <dbReference type="ChEBI" id="CHEBI:33019"/>
        <dbReference type="ChEBI" id="CHEBI:57972"/>
        <dbReference type="ChEBI" id="CHEBI:78442"/>
        <dbReference type="ChEBI" id="CHEBI:78497"/>
        <dbReference type="ChEBI" id="CHEBI:456215"/>
        <dbReference type="EC" id="6.1.1.7"/>
    </reaction>
</comment>
<dbReference type="GO" id="GO:0005524">
    <property type="term" value="F:ATP binding"/>
    <property type="evidence" value="ECO:0007669"/>
    <property type="project" value="UniProtKB-UniRule"/>
</dbReference>
<feature type="binding site" evidence="9">
    <location>
        <position position="552"/>
    </location>
    <ligand>
        <name>Zn(2+)</name>
        <dbReference type="ChEBI" id="CHEBI:29105"/>
    </ligand>
</feature>
<dbReference type="InterPro" id="IPR018165">
    <property type="entry name" value="Ala-tRNA-synth_IIc_core"/>
</dbReference>
<comment type="caution">
    <text evidence="11">The sequence shown here is derived from an EMBL/GenBank/DDBJ whole genome shotgun (WGS) entry which is preliminary data.</text>
</comment>
<keyword evidence="3 9" id="KW-0436">Ligase</keyword>
<accession>A0A1F7ST78</accession>
<evidence type="ECO:0000256" key="4">
    <source>
        <dbReference type="ARBA" id="ARBA00022741"/>
    </source>
</evidence>
<dbReference type="SUPFAM" id="SSF55186">
    <property type="entry name" value="ThrRS/AlaRS common domain"/>
    <property type="match status" value="1"/>
</dbReference>
<dbReference type="InterPro" id="IPR018164">
    <property type="entry name" value="Ala-tRNA-synth_IIc_N"/>
</dbReference>
<dbReference type="Proteomes" id="UP000179812">
    <property type="component" value="Unassembled WGS sequence"/>
</dbReference>
<dbReference type="FunFam" id="3.30.980.10:FF:000004">
    <property type="entry name" value="Alanine--tRNA ligase, cytoplasmic"/>
    <property type="match status" value="1"/>
</dbReference>
<sequence>MNARELKNKFVNFFVSKGHIEIPSASLIPENDPTTLFISAGIQPLVPYFLGRKHPVGQRLVNVQKCVRTIDIDEVGDQVHHTFFEMLGNWSLGDYFKKEMIPWSFEFLTKELNIPIDKLAVSCFAGDNDAPKDDETALLWKDQGIPGSRIAFLPKANNWWGPPGITGPCGSDTEMFYWANNSPTPKNFDPKNSNWVEIWNDVLIQYLKNDKGEFEKLVQNNIDTGMGVERTVAVLNGFSDNYLTDIWQPIIKKIEEISGKSYSDPQYQKAFRIVSDHIRASVFIISDGIEPSNKETGYVLRRLIRRSIRQGKLLGIDTNFIAQIAQAVLDNQNNYAGTYSELNQNKDKILSILDSEENKFRKTLTRGLNEIQKLIERNKNITGREAFTLYESFGFPVEMIQEEFSKNNLRLDLTEFEKARESHIEQSRTLSAGKFRSGLADHSEIITKYHTATHLLHASLRKILGDHVQQSGSNITSERLRFDFTHPDKLTDNQISQIQNLINQQIQKSLEIKRQEMKFTDAQKQGALAFFGTKYPEIVSVYSVGDFSKEVCTGPHVTNTNTLGQFQITKEESAGSGKRRIYAVLE</sequence>
<dbReference type="GO" id="GO:0005829">
    <property type="term" value="C:cytosol"/>
    <property type="evidence" value="ECO:0007669"/>
    <property type="project" value="TreeGrafter"/>
</dbReference>
<evidence type="ECO:0000256" key="2">
    <source>
        <dbReference type="ARBA" id="ARBA00022555"/>
    </source>
</evidence>
<comment type="similarity">
    <text evidence="1 9">Belongs to the class-II aminoacyl-tRNA synthetase family.</text>
</comment>
<feature type="binding site" evidence="9">
    <location>
        <position position="556"/>
    </location>
    <ligand>
        <name>Zn(2+)</name>
        <dbReference type="ChEBI" id="CHEBI:29105"/>
    </ligand>
</feature>
<dbReference type="SUPFAM" id="SSF55681">
    <property type="entry name" value="Class II aaRS and biotin synthetases"/>
    <property type="match status" value="1"/>
</dbReference>
<dbReference type="InterPro" id="IPR018162">
    <property type="entry name" value="Ala-tRNA-ligase_IIc_anticod-bd"/>
</dbReference>
<keyword evidence="5 9" id="KW-0067">ATP-binding</keyword>
<dbReference type="Gene3D" id="3.30.930.10">
    <property type="entry name" value="Bira Bifunctional Protein, Domain 2"/>
    <property type="match status" value="1"/>
</dbReference>
<name>A0A1F7ST78_9BACT</name>